<reference evidence="5" key="1">
    <citation type="submission" date="2021-01" db="EMBL/GenBank/DDBJ databases">
        <authorList>
            <person name="Kaushik A."/>
        </authorList>
    </citation>
    <scope>NUCLEOTIDE SEQUENCE</scope>
    <source>
        <strain evidence="5">AG4-RS23</strain>
    </source>
</reference>
<dbReference type="PANTHER" id="PTHR19879">
    <property type="entry name" value="TRANSCRIPTION INITIATION FACTOR TFIID"/>
    <property type="match status" value="1"/>
</dbReference>
<dbReference type="CDD" id="cd00200">
    <property type="entry name" value="WD40"/>
    <property type="match status" value="2"/>
</dbReference>
<dbReference type="InterPro" id="IPR001680">
    <property type="entry name" value="WD40_rpt"/>
</dbReference>
<accession>A0A8H3D6B8</accession>
<feature type="repeat" description="WD" evidence="3">
    <location>
        <begin position="1107"/>
        <end position="1148"/>
    </location>
</feature>
<keyword evidence="2" id="KW-0677">Repeat</keyword>
<organism evidence="5 6">
    <name type="scientific">Rhizoctonia solani</name>
    <dbReference type="NCBI Taxonomy" id="456999"/>
    <lineage>
        <taxon>Eukaryota</taxon>
        <taxon>Fungi</taxon>
        <taxon>Dikarya</taxon>
        <taxon>Basidiomycota</taxon>
        <taxon>Agaricomycotina</taxon>
        <taxon>Agaricomycetes</taxon>
        <taxon>Cantharellales</taxon>
        <taxon>Ceratobasidiaceae</taxon>
        <taxon>Rhizoctonia</taxon>
    </lineage>
</organism>
<feature type="domain" description="Nephrocystin 3-like N-terminal" evidence="4">
    <location>
        <begin position="223"/>
        <end position="380"/>
    </location>
</feature>
<feature type="repeat" description="WD" evidence="3">
    <location>
        <begin position="1065"/>
        <end position="1099"/>
    </location>
</feature>
<dbReference type="Pfam" id="PF24883">
    <property type="entry name" value="NPHP3_N"/>
    <property type="match status" value="1"/>
</dbReference>
<dbReference type="SMART" id="SM00320">
    <property type="entry name" value="WD40"/>
    <property type="match status" value="12"/>
</dbReference>
<dbReference type="Proteomes" id="UP000663861">
    <property type="component" value="Unassembled WGS sequence"/>
</dbReference>
<dbReference type="InterPro" id="IPR015943">
    <property type="entry name" value="WD40/YVTN_repeat-like_dom_sf"/>
</dbReference>
<evidence type="ECO:0000313" key="5">
    <source>
        <dbReference type="EMBL" id="CAE6512170.1"/>
    </source>
</evidence>
<dbReference type="PROSITE" id="PS50082">
    <property type="entry name" value="WD_REPEATS_2"/>
    <property type="match status" value="8"/>
</dbReference>
<evidence type="ECO:0000313" key="6">
    <source>
        <dbReference type="Proteomes" id="UP000663861"/>
    </source>
</evidence>
<feature type="repeat" description="WD" evidence="3">
    <location>
        <begin position="1323"/>
        <end position="1364"/>
    </location>
</feature>
<dbReference type="SUPFAM" id="SSF50998">
    <property type="entry name" value="Quinoprotein alcohol dehydrogenase-like"/>
    <property type="match status" value="1"/>
</dbReference>
<dbReference type="PRINTS" id="PR00320">
    <property type="entry name" value="GPROTEINBRPT"/>
</dbReference>
<evidence type="ECO:0000259" key="4">
    <source>
        <dbReference type="Pfam" id="PF24883"/>
    </source>
</evidence>
<evidence type="ECO:0000256" key="1">
    <source>
        <dbReference type="ARBA" id="ARBA00022574"/>
    </source>
</evidence>
<feature type="repeat" description="WD" evidence="3">
    <location>
        <begin position="1366"/>
        <end position="1400"/>
    </location>
</feature>
<dbReference type="Gene3D" id="2.130.10.10">
    <property type="entry name" value="YVTN repeat-like/Quinoprotein amine dehydrogenase"/>
    <property type="match status" value="4"/>
</dbReference>
<dbReference type="SUPFAM" id="SSF52540">
    <property type="entry name" value="P-loop containing nucleoside triphosphate hydrolases"/>
    <property type="match status" value="1"/>
</dbReference>
<feature type="repeat" description="WD" evidence="3">
    <location>
        <begin position="846"/>
        <end position="887"/>
    </location>
</feature>
<feature type="repeat" description="WD" evidence="3">
    <location>
        <begin position="974"/>
        <end position="1015"/>
    </location>
</feature>
<dbReference type="Gene3D" id="3.40.50.300">
    <property type="entry name" value="P-loop containing nucleotide triphosphate hydrolases"/>
    <property type="match status" value="1"/>
</dbReference>
<dbReference type="PROSITE" id="PS50294">
    <property type="entry name" value="WD_REPEATS_REGION"/>
    <property type="match status" value="8"/>
</dbReference>
<dbReference type="InterPro" id="IPR011047">
    <property type="entry name" value="Quinoprotein_ADH-like_sf"/>
</dbReference>
<dbReference type="PROSITE" id="PS00678">
    <property type="entry name" value="WD_REPEATS_1"/>
    <property type="match status" value="2"/>
</dbReference>
<gene>
    <name evidence="5" type="ORF">RDB_LOCUS139917</name>
</gene>
<comment type="caution">
    <text evidence="5">The sequence shown here is derived from an EMBL/GenBank/DDBJ whole genome shotgun (WGS) entry which is preliminary data.</text>
</comment>
<feature type="repeat" description="WD" evidence="3">
    <location>
        <begin position="1032"/>
        <end position="1063"/>
    </location>
</feature>
<sequence>MYKGKGLSSLKLALGLRPPLEWKSHVESSISLGCDWENLDCLSHTLRYFPGASEVIPLETAIKAFTYYVSIFRAEGQKNHEYGVLRDQFDELFNGLLRRADQDTLGAYATGAIRGLCRMIENELSNMPKQDYELGMSRSEVEGEVLACYRRILGHFQCITLNISACQKVGRTREGRLMLETAPYFALVFGNDIKDLGSPHQWNWNEGRPSDCALNTQINALRQILSWTSGPSSSSVYWIAGMAGTGKTTIAYTLCTKLWSSGKLAACFFCSRSNTRPREIGLIIQSISIQLAQFSDPFCNALLDVLRGANCQLDKYSLDLLFDCLVSQPLLTVKGTLPDNLVVVIDALDECKDKHGTRQLLENFLTKGSNLPIKFIVSSRPELHIRIPIKKQGDRTTSRVLLHELDKEIMLKDIENYIRESLQSQPSSLPSSINFFDHEDFPGRDEPPKLIVKGGQVARLAEELGPLFLYAAGVVEYIVDEVPLINNGSDDQPYVEFKDKLPKIYKDISSRKVDKEYTRIIQEALDDPSLNEADRGDIRRVLYVAVRAQEPLRITSISQLLAINTNRVWAALRPLWSVLHISEETGTVTMLHQSFATYILDPTRSKKYCCDPKVYSRPMALRCFKFFRDMCPQFNVCELASSFVPDNKIIGLEERVQAAISPDLFYAAQHWVVHLCSTVVSESLDLFPELEQFLSLRLLFWMEIMNLKGCKYLLPALMHMVKNWIESHAECSADLRALVHDAWKFTQTFAFGEVSDSTPHLYTSMLAFWPESSPISRLYAERTHGMTRVSGTAIDRRQYGLLAISHFNDTTRSPVYSPGGDCMAVAVGNHIILLSPTTCREILPPFKGHVDAILSIQFSPDGTRVVSGSCDRTIRVWNTETGEDMLAPICGHTGNVNSVEISPDGTKIVSGSQDETISVFDLKSGVRLLGPITGHGPVFQVRCSPDGRCIAACTRNGVMTLGIEDGRVLKTFQLGSNNISFRSVDVSPDGTRIASGSTLNTIYVWDVDSGEVVLGPLYLPDTTHDHRPFTPVSFSSDGSQLASSSADGRIYLWDSWTGDLIHSPLDGHTGNITSFSFSPDGTYVISGSSDKTLCLWSMQGLTAGPDLRGHTDAVTSVGFSPGDTYIASNSAEGNICVWDSESRENLFDLPGKGPSGKVQTMYSPRGTSILLNSSEEFLLLDSQKGKVILGPIHLPSIQSATFSSDGTRIILGSAYNVVRVLSASTGRILLEFYPPITNQSNWVHMTSIASSPDGTRIAVGSMHYCFSMHDAVSGKLLNGPFDGYTNGARSLSFSPDGSYIAIGSFRTVQVRDAQSGKILLGPLEGHTDWVNSVEFSPNGDFIVSSGRDSTLFVWDAETGQQIFGPIRGHTGPVRSMSYSHDGTRVVSGSDDRTIRVTNVSKEFQYPTGSLSPTGSEWELRPDGWVVDNRERLLVWVPPELRSGLMRPRTESIISRKGWLRLNFHDALLGESWQDCYRLNYSADLPFLECLETYVDEILMSHKDLVI</sequence>
<dbReference type="InterPro" id="IPR019775">
    <property type="entry name" value="WD40_repeat_CS"/>
</dbReference>
<dbReference type="InterPro" id="IPR036322">
    <property type="entry name" value="WD40_repeat_dom_sf"/>
</dbReference>
<keyword evidence="1 3" id="KW-0853">WD repeat</keyword>
<dbReference type="PANTHER" id="PTHR19879:SF9">
    <property type="entry name" value="TRANSCRIPTION INITIATION FACTOR TFIID SUBUNIT 5"/>
    <property type="match status" value="1"/>
</dbReference>
<evidence type="ECO:0000256" key="2">
    <source>
        <dbReference type="ARBA" id="ARBA00022737"/>
    </source>
</evidence>
<feature type="repeat" description="WD" evidence="3">
    <location>
        <begin position="889"/>
        <end position="930"/>
    </location>
</feature>
<dbReference type="SUPFAM" id="SSF50978">
    <property type="entry name" value="WD40 repeat-like"/>
    <property type="match status" value="1"/>
</dbReference>
<protein>
    <recommendedName>
        <fullName evidence="4">Nephrocystin 3-like N-terminal domain-containing protein</fullName>
    </recommendedName>
</protein>
<dbReference type="InterPro" id="IPR056884">
    <property type="entry name" value="NPHP3-like_N"/>
</dbReference>
<proteinExistence type="predicted"/>
<dbReference type="InterPro" id="IPR020472">
    <property type="entry name" value="WD40_PAC1"/>
</dbReference>
<dbReference type="InterPro" id="IPR027417">
    <property type="entry name" value="P-loop_NTPase"/>
</dbReference>
<evidence type="ECO:0000256" key="3">
    <source>
        <dbReference type="PROSITE-ProRule" id="PRU00221"/>
    </source>
</evidence>
<dbReference type="Pfam" id="PF00400">
    <property type="entry name" value="WD40"/>
    <property type="match status" value="9"/>
</dbReference>
<name>A0A8H3D6B8_9AGAM</name>
<dbReference type="EMBL" id="CAJMWY010003971">
    <property type="protein sequence ID" value="CAE6512170.1"/>
    <property type="molecule type" value="Genomic_DNA"/>
</dbReference>